<dbReference type="Proteomes" id="UP000632063">
    <property type="component" value="Unassembled WGS sequence"/>
</dbReference>
<sequence length="69" mass="7154">MLHNSPQQSAAKVSDQALALPAAMNGMPIMERLFQGIESKGGMPCTACPQAGNTPGKCVDERVIEGVIG</sequence>
<keyword evidence="2" id="KW-1185">Reference proteome</keyword>
<organism evidence="1 2">
    <name type="scientific">Roseibium litorale</name>
    <dbReference type="NCBI Taxonomy" id="2803841"/>
    <lineage>
        <taxon>Bacteria</taxon>
        <taxon>Pseudomonadati</taxon>
        <taxon>Pseudomonadota</taxon>
        <taxon>Alphaproteobacteria</taxon>
        <taxon>Hyphomicrobiales</taxon>
        <taxon>Stappiaceae</taxon>
        <taxon>Roseibium</taxon>
    </lineage>
</organism>
<gene>
    <name evidence="1" type="ORF">IG616_07220</name>
</gene>
<reference evidence="1 2" key="2">
    <citation type="journal article" date="2021" name="Int. J. Syst. Evol. Microbiol.">
        <title>Roseibium litorale sp. nov., isolated from a tidal flat sediment and proposal for the reclassification of Labrenzia polysiphoniae as Roseibium polysiphoniae comb. nov.</title>
        <authorList>
            <person name="Liu Y."/>
            <person name="Pei T."/>
            <person name="Du J."/>
            <person name="Chao M."/>
            <person name="Deng M.R."/>
            <person name="Zhu H."/>
        </authorList>
    </citation>
    <scope>NUCLEOTIDE SEQUENCE [LARGE SCALE GENOMIC DNA]</scope>
    <source>
        <strain evidence="1 2">4C16A</strain>
    </source>
</reference>
<evidence type="ECO:0000313" key="1">
    <source>
        <dbReference type="EMBL" id="MBD8891330.1"/>
    </source>
</evidence>
<name>A0ABR9CKG2_9HYPH</name>
<reference evidence="2" key="1">
    <citation type="submission" date="2020-09" db="EMBL/GenBank/DDBJ databases">
        <title>The genome sequence of strain Labrenzia suaedae 4C16A.</title>
        <authorList>
            <person name="Liu Y."/>
        </authorList>
    </citation>
    <scope>NUCLEOTIDE SEQUENCE [LARGE SCALE GENOMIC DNA]</scope>
    <source>
        <strain evidence="2">4C16A</strain>
    </source>
</reference>
<evidence type="ECO:0000313" key="2">
    <source>
        <dbReference type="Proteomes" id="UP000632063"/>
    </source>
</evidence>
<proteinExistence type="predicted"/>
<accession>A0ABR9CKG2</accession>
<protein>
    <submittedName>
        <fullName evidence="1">Uncharacterized protein</fullName>
    </submittedName>
</protein>
<dbReference type="EMBL" id="JACYXI010000003">
    <property type="protein sequence ID" value="MBD8891330.1"/>
    <property type="molecule type" value="Genomic_DNA"/>
</dbReference>
<comment type="caution">
    <text evidence="1">The sequence shown here is derived from an EMBL/GenBank/DDBJ whole genome shotgun (WGS) entry which is preliminary data.</text>
</comment>
<dbReference type="RefSeq" id="WP_192147461.1">
    <property type="nucleotide sequence ID" value="NZ_JACYXI010000003.1"/>
</dbReference>